<dbReference type="GO" id="GO:0006123">
    <property type="term" value="P:mitochondrial electron transport, cytochrome c to oxygen"/>
    <property type="evidence" value="ECO:0007669"/>
    <property type="project" value="InterPro"/>
</dbReference>
<dbReference type="PROSITE" id="PS51359">
    <property type="entry name" value="COX5B_2"/>
    <property type="match status" value="1"/>
</dbReference>
<evidence type="ECO:0000256" key="5">
    <source>
        <dbReference type="ARBA" id="ARBA00022792"/>
    </source>
</evidence>
<dbReference type="Pfam" id="PF01215">
    <property type="entry name" value="COX5B"/>
    <property type="match status" value="1"/>
</dbReference>
<dbReference type="PANTHER" id="PTHR10122">
    <property type="entry name" value="CYTOCHROME C OXIDASE SUBUNIT 5B, MITOCHONDRIAL"/>
    <property type="match status" value="1"/>
</dbReference>
<feature type="binding site" evidence="12">
    <location>
        <position position="155"/>
    </location>
    <ligand>
        <name>Zn(2+)</name>
        <dbReference type="ChEBI" id="CHEBI:29105"/>
    </ligand>
</feature>
<evidence type="ECO:0000256" key="12">
    <source>
        <dbReference type="PIRSR" id="PIRSR602124-2"/>
    </source>
</evidence>
<evidence type="ECO:0000256" key="3">
    <source>
        <dbReference type="ARBA" id="ARBA00010292"/>
    </source>
</evidence>
<comment type="subcellular location">
    <subcellularLocation>
        <location evidence="1">Mitochondrion inner membrane</location>
        <topology evidence="1">Peripheral membrane protein</topology>
        <orientation evidence="1">Matrix side</orientation>
    </subcellularLocation>
</comment>
<dbReference type="FunFam" id="2.60.11.10:FF:000003">
    <property type="entry name" value="Cytochrome c oxidase subunit IV"/>
    <property type="match status" value="1"/>
</dbReference>
<feature type="binding site" evidence="12">
    <location>
        <position position="128"/>
    </location>
    <ligand>
        <name>Zn(2+)</name>
        <dbReference type="ChEBI" id="CHEBI:29105"/>
    </ligand>
</feature>
<evidence type="ECO:0000256" key="7">
    <source>
        <dbReference type="ARBA" id="ARBA00022946"/>
    </source>
</evidence>
<dbReference type="GO" id="GO:0005743">
    <property type="term" value="C:mitochondrial inner membrane"/>
    <property type="evidence" value="ECO:0007669"/>
    <property type="project" value="UniProtKB-SubCell"/>
</dbReference>
<dbReference type="InterPro" id="IPR036972">
    <property type="entry name" value="Cyt_c_oxidase_su5b_sf"/>
</dbReference>
<proteinExistence type="inferred from homology"/>
<evidence type="ECO:0000256" key="1">
    <source>
        <dbReference type="ARBA" id="ARBA00004443"/>
    </source>
</evidence>
<feature type="region of interest" description="Disordered" evidence="13">
    <location>
        <begin position="168"/>
        <end position="190"/>
    </location>
</feature>
<evidence type="ECO:0000256" key="8">
    <source>
        <dbReference type="ARBA" id="ARBA00023128"/>
    </source>
</evidence>
<keyword evidence="8" id="KW-0496">Mitochondrion</keyword>
<evidence type="ECO:0000256" key="2">
    <source>
        <dbReference type="ARBA" id="ARBA00004673"/>
    </source>
</evidence>
<dbReference type="OrthoDB" id="10249250at2759"/>
<dbReference type="SUPFAM" id="SSF57802">
    <property type="entry name" value="Rubredoxin-like"/>
    <property type="match status" value="1"/>
</dbReference>
<dbReference type="InterPro" id="IPR002124">
    <property type="entry name" value="Cyt_c_oxidase_su5b"/>
</dbReference>
<protein>
    <recommendedName>
        <fullName evidence="11">Cytochrome c oxidase subunit 4, mitochondrial</fullName>
    </recommendedName>
    <alternativeName>
        <fullName evidence="10">Cytochrome c oxidase polypeptide IV</fullName>
    </alternativeName>
</protein>
<evidence type="ECO:0000256" key="9">
    <source>
        <dbReference type="ARBA" id="ARBA00023136"/>
    </source>
</evidence>
<comment type="similarity">
    <text evidence="3">Belongs to the cytochrome c oxidase subunit 5B family.</text>
</comment>
<keyword evidence="15" id="KW-1185">Reference proteome</keyword>
<organism evidence="14 15">
    <name type="scientific">Neohortaea acidophila</name>
    <dbReference type="NCBI Taxonomy" id="245834"/>
    <lineage>
        <taxon>Eukaryota</taxon>
        <taxon>Fungi</taxon>
        <taxon>Dikarya</taxon>
        <taxon>Ascomycota</taxon>
        <taxon>Pezizomycotina</taxon>
        <taxon>Dothideomycetes</taxon>
        <taxon>Dothideomycetidae</taxon>
        <taxon>Mycosphaerellales</taxon>
        <taxon>Teratosphaeriaceae</taxon>
        <taxon>Neohortaea</taxon>
    </lineage>
</organism>
<comment type="pathway">
    <text evidence="2">Energy metabolism; oxidative phosphorylation.</text>
</comment>
<dbReference type="Proteomes" id="UP000799767">
    <property type="component" value="Unassembled WGS sequence"/>
</dbReference>
<dbReference type="RefSeq" id="XP_033587794.1">
    <property type="nucleotide sequence ID" value="XM_033734148.1"/>
</dbReference>
<evidence type="ECO:0000313" key="14">
    <source>
        <dbReference type="EMBL" id="KAF2481224.1"/>
    </source>
</evidence>
<evidence type="ECO:0000313" key="15">
    <source>
        <dbReference type="Proteomes" id="UP000799767"/>
    </source>
</evidence>
<name>A0A6A6PNL5_9PEZI</name>
<evidence type="ECO:0000256" key="10">
    <source>
        <dbReference type="ARBA" id="ARBA00031366"/>
    </source>
</evidence>
<dbReference type="GO" id="GO:0046872">
    <property type="term" value="F:metal ion binding"/>
    <property type="evidence" value="ECO:0007669"/>
    <property type="project" value="UniProtKB-KW"/>
</dbReference>
<keyword evidence="7" id="KW-0809">Transit peptide</keyword>
<keyword evidence="9" id="KW-0472">Membrane</keyword>
<keyword evidence="6 12" id="KW-0862">Zinc</keyword>
<sequence length="203" mass="22380">MFLRRAVPALSRPAALLRPAVSRRSFAISARRLKDDSHAHVPQSAKSLSEMKPFEEVTSEADLLPPGAAPGTIPTDIEQATGLERLEILGKMQGVDIFDMRPLDASRKGTLDNPIVVKGFGDEQYVGCTGCPVDSHVTIWLTISRGRPVERCPECGSAYKLEYVGPVDDGHHDHHEHPEGYGEHHPDLGEPKTIADFIRPEYR</sequence>
<keyword evidence="4 12" id="KW-0479">Metal-binding</keyword>
<dbReference type="GO" id="GO:0045277">
    <property type="term" value="C:respiratory chain complex IV"/>
    <property type="evidence" value="ECO:0007669"/>
    <property type="project" value="InterPro"/>
</dbReference>
<evidence type="ECO:0000256" key="11">
    <source>
        <dbReference type="ARBA" id="ARBA00070613"/>
    </source>
</evidence>
<feature type="binding site" evidence="12">
    <location>
        <position position="136"/>
    </location>
    <ligand>
        <name>Zn(2+)</name>
        <dbReference type="ChEBI" id="CHEBI:29105"/>
    </ligand>
</feature>
<feature type="binding site" evidence="12">
    <location>
        <position position="152"/>
    </location>
    <ligand>
        <name>Zn(2+)</name>
        <dbReference type="ChEBI" id="CHEBI:29105"/>
    </ligand>
</feature>
<dbReference type="PANTHER" id="PTHR10122:SF0">
    <property type="entry name" value="CYTOCHROME C OXIDASE SUBUNIT 5B, ISOFORM A-RELATED"/>
    <property type="match status" value="1"/>
</dbReference>
<dbReference type="GeneID" id="54475150"/>
<evidence type="ECO:0000256" key="4">
    <source>
        <dbReference type="ARBA" id="ARBA00022723"/>
    </source>
</evidence>
<evidence type="ECO:0000256" key="6">
    <source>
        <dbReference type="ARBA" id="ARBA00022833"/>
    </source>
</evidence>
<dbReference type="Gene3D" id="2.60.11.10">
    <property type="entry name" value="Cytochrome c oxidase, subunit Vb"/>
    <property type="match status" value="1"/>
</dbReference>
<gene>
    <name evidence="14" type="ORF">BDY17DRAFT_300912</name>
</gene>
<evidence type="ECO:0000256" key="13">
    <source>
        <dbReference type="SAM" id="MobiDB-lite"/>
    </source>
</evidence>
<dbReference type="CDD" id="cd00924">
    <property type="entry name" value="Cyt_c_Oxidase_Vb"/>
    <property type="match status" value="1"/>
</dbReference>
<accession>A0A6A6PNL5</accession>
<keyword evidence="5" id="KW-0999">Mitochondrion inner membrane</keyword>
<reference evidence="14" key="1">
    <citation type="journal article" date="2020" name="Stud. Mycol.">
        <title>101 Dothideomycetes genomes: a test case for predicting lifestyles and emergence of pathogens.</title>
        <authorList>
            <person name="Haridas S."/>
            <person name="Albert R."/>
            <person name="Binder M."/>
            <person name="Bloem J."/>
            <person name="Labutti K."/>
            <person name="Salamov A."/>
            <person name="Andreopoulos B."/>
            <person name="Baker S."/>
            <person name="Barry K."/>
            <person name="Bills G."/>
            <person name="Bluhm B."/>
            <person name="Cannon C."/>
            <person name="Castanera R."/>
            <person name="Culley D."/>
            <person name="Daum C."/>
            <person name="Ezra D."/>
            <person name="Gonzalez J."/>
            <person name="Henrissat B."/>
            <person name="Kuo A."/>
            <person name="Liang C."/>
            <person name="Lipzen A."/>
            <person name="Lutzoni F."/>
            <person name="Magnuson J."/>
            <person name="Mondo S."/>
            <person name="Nolan M."/>
            <person name="Ohm R."/>
            <person name="Pangilinan J."/>
            <person name="Park H.-J."/>
            <person name="Ramirez L."/>
            <person name="Alfaro M."/>
            <person name="Sun H."/>
            <person name="Tritt A."/>
            <person name="Yoshinaga Y."/>
            <person name="Zwiers L.-H."/>
            <person name="Turgeon B."/>
            <person name="Goodwin S."/>
            <person name="Spatafora J."/>
            <person name="Crous P."/>
            <person name="Grigoriev I."/>
        </authorList>
    </citation>
    <scope>NUCLEOTIDE SEQUENCE</scope>
    <source>
        <strain evidence="14">CBS 113389</strain>
    </source>
</reference>
<dbReference type="EMBL" id="MU001638">
    <property type="protein sequence ID" value="KAF2481224.1"/>
    <property type="molecule type" value="Genomic_DNA"/>
</dbReference>
<dbReference type="AlphaFoldDB" id="A0A6A6PNL5"/>